<keyword evidence="2" id="KW-0812">Transmembrane</keyword>
<keyword evidence="2" id="KW-1133">Transmembrane helix</keyword>
<feature type="domain" description="Protein kinase" evidence="3">
    <location>
        <begin position="17"/>
        <end position="300"/>
    </location>
</feature>
<dbReference type="InterPro" id="IPR011009">
    <property type="entry name" value="Kinase-like_dom_sf"/>
</dbReference>
<feature type="transmembrane region" description="Helical" evidence="2">
    <location>
        <begin position="518"/>
        <end position="540"/>
    </location>
</feature>
<feature type="region of interest" description="Disordered" evidence="1">
    <location>
        <begin position="353"/>
        <end position="429"/>
    </location>
</feature>
<feature type="region of interest" description="Disordered" evidence="1">
    <location>
        <begin position="554"/>
        <end position="682"/>
    </location>
</feature>
<feature type="compositionally biased region" description="Pro residues" evidence="1">
    <location>
        <begin position="596"/>
        <end position="606"/>
    </location>
</feature>
<keyword evidence="4" id="KW-0418">Kinase</keyword>
<dbReference type="PANTHER" id="PTHR48007:SF4">
    <property type="entry name" value="LEUCINE-RICH REPEAT RECEPTOR-LIKE PROTEIN KINASE PXC1"/>
    <property type="match status" value="1"/>
</dbReference>
<dbReference type="InterPro" id="IPR000719">
    <property type="entry name" value="Prot_kinase_dom"/>
</dbReference>
<keyword evidence="5" id="KW-1185">Reference proteome</keyword>
<protein>
    <submittedName>
        <fullName evidence="4">Protein kinase</fullName>
    </submittedName>
</protein>
<feature type="compositionally biased region" description="Low complexity" evidence="1">
    <location>
        <begin position="409"/>
        <end position="429"/>
    </location>
</feature>
<reference evidence="4 5" key="1">
    <citation type="submission" date="2021-12" db="EMBL/GenBank/DDBJ databases">
        <title>Discovery of the Pendulisporaceae a myxobacterial family with distinct sporulation behavior and unique specialized metabolism.</title>
        <authorList>
            <person name="Garcia R."/>
            <person name="Popoff A."/>
            <person name="Bader C.D."/>
            <person name="Loehr J."/>
            <person name="Walesch S."/>
            <person name="Walt C."/>
            <person name="Boldt J."/>
            <person name="Bunk B."/>
            <person name="Haeckl F.J.F.P.J."/>
            <person name="Gunesch A.P."/>
            <person name="Birkelbach J."/>
            <person name="Nuebel U."/>
            <person name="Pietschmann T."/>
            <person name="Bach T."/>
            <person name="Mueller R."/>
        </authorList>
    </citation>
    <scope>NUCLEOTIDE SEQUENCE [LARGE SCALE GENOMIC DNA]</scope>
    <source>
        <strain evidence="4 5">MSr11954</strain>
    </source>
</reference>
<dbReference type="Proteomes" id="UP001370348">
    <property type="component" value="Chromosome"/>
</dbReference>
<evidence type="ECO:0000256" key="1">
    <source>
        <dbReference type="SAM" id="MobiDB-lite"/>
    </source>
</evidence>
<gene>
    <name evidence="4" type="ORF">LZC94_24500</name>
</gene>
<feature type="compositionally biased region" description="Low complexity" evidence="1">
    <location>
        <begin position="648"/>
        <end position="661"/>
    </location>
</feature>
<dbReference type="SMART" id="SM00220">
    <property type="entry name" value="S_TKc"/>
    <property type="match status" value="1"/>
</dbReference>
<keyword evidence="4" id="KW-0808">Transferase</keyword>
<feature type="compositionally biased region" description="Pro residues" evidence="1">
    <location>
        <begin position="357"/>
        <end position="374"/>
    </location>
</feature>
<sequence length="682" mass="70685">MAAAPAPTLVPSSIGKYAVVRFLGTDADVERFIVRAEAGGAAAPRLVLERVNRANVEAADFDAFTRRARRIAMLRHPHVPRVRDVYTTQDHAVVVTEFIEGATWPQLDVRAQKDGKKPLSFEGRLKLLVDAVSGLAALHALREPGFRAEETGKIPSMIHGDVTPSGILIGTDGLARLLRIHRRPLRPPAGPLDERNARSAPEILLGDGTADGRADVYSLGAMLWETLAGRPLFTQRTVTEMLSRQLSGDMPLAPSPPSTPWAAMLVEIAATALAVDPKRRYPTVTDFGVALRNIAAHHLPGDAEVAREVCAILGVEERPAPVATASQRHPPNGAATLAGLVPDLESIDERWSKAPSTLPPAAPGPPAPPMPTAAPAPRHTAPMLPPPLRQSLPSAGRPSPRAQPPPVPSSSRGAAAAASMRGGATASPRAVQAAAHTAAAVAVHMAPSAPSPHGAQAAVQVAPVRVVEPPPSFMMKVPGAEIPTPAPPTYREPPGVGRSRTSEITALKDRPAWRRRRIMIVVALLVLFVSVTVCSLTLLFRGSKAPEGIAASTAPAASAQGAPPAEAPGARGTAAAAPSKASEPARATAAREPAPVAAPTPQPPRAQQPVAASPRNESPARARGPSAAAASESAEDVVPAPPAPPPKAETAAPSKAPAVSNPAPPKSSAPRSKHKVYVPLGI</sequence>
<dbReference type="PANTHER" id="PTHR48007">
    <property type="entry name" value="LEUCINE-RICH REPEAT RECEPTOR-LIKE PROTEIN KINASE PXC1"/>
    <property type="match status" value="1"/>
</dbReference>
<evidence type="ECO:0000313" key="5">
    <source>
        <dbReference type="Proteomes" id="UP001370348"/>
    </source>
</evidence>
<evidence type="ECO:0000256" key="2">
    <source>
        <dbReference type="SAM" id="Phobius"/>
    </source>
</evidence>
<dbReference type="EMBL" id="CP089984">
    <property type="protein sequence ID" value="WXB11034.1"/>
    <property type="molecule type" value="Genomic_DNA"/>
</dbReference>
<accession>A0ABZ2LJA9</accession>
<dbReference type="Pfam" id="PF00069">
    <property type="entry name" value="Pkinase"/>
    <property type="match status" value="1"/>
</dbReference>
<keyword evidence="2" id="KW-0472">Membrane</keyword>
<dbReference type="SUPFAM" id="SSF56112">
    <property type="entry name" value="Protein kinase-like (PK-like)"/>
    <property type="match status" value="1"/>
</dbReference>
<name>A0ABZ2LJA9_9BACT</name>
<evidence type="ECO:0000313" key="4">
    <source>
        <dbReference type="EMBL" id="WXB11034.1"/>
    </source>
</evidence>
<dbReference type="RefSeq" id="WP_394820649.1">
    <property type="nucleotide sequence ID" value="NZ_CP089984.1"/>
</dbReference>
<feature type="compositionally biased region" description="Low complexity" evidence="1">
    <location>
        <begin position="607"/>
        <end position="638"/>
    </location>
</feature>
<feature type="compositionally biased region" description="Low complexity" evidence="1">
    <location>
        <begin position="554"/>
        <end position="595"/>
    </location>
</feature>
<dbReference type="Gene3D" id="1.10.510.10">
    <property type="entry name" value="Transferase(Phosphotransferase) domain 1"/>
    <property type="match status" value="1"/>
</dbReference>
<evidence type="ECO:0000259" key="3">
    <source>
        <dbReference type="PROSITE" id="PS50011"/>
    </source>
</evidence>
<dbReference type="InterPro" id="IPR046959">
    <property type="entry name" value="PRK1-6/SRF4-like"/>
</dbReference>
<proteinExistence type="predicted"/>
<dbReference type="GO" id="GO:0016301">
    <property type="term" value="F:kinase activity"/>
    <property type="evidence" value="ECO:0007669"/>
    <property type="project" value="UniProtKB-KW"/>
</dbReference>
<dbReference type="PROSITE" id="PS50011">
    <property type="entry name" value="PROTEIN_KINASE_DOM"/>
    <property type="match status" value="1"/>
</dbReference>
<organism evidence="4 5">
    <name type="scientific">Pendulispora albinea</name>
    <dbReference type="NCBI Taxonomy" id="2741071"/>
    <lineage>
        <taxon>Bacteria</taxon>
        <taxon>Pseudomonadati</taxon>
        <taxon>Myxococcota</taxon>
        <taxon>Myxococcia</taxon>
        <taxon>Myxococcales</taxon>
        <taxon>Sorangiineae</taxon>
        <taxon>Pendulisporaceae</taxon>
        <taxon>Pendulispora</taxon>
    </lineage>
</organism>